<reference evidence="1 2" key="1">
    <citation type="journal article" date="2019" name="Sci. Rep.">
        <title>Orb-weaving spider Araneus ventricosus genome elucidates the spidroin gene catalogue.</title>
        <authorList>
            <person name="Kono N."/>
            <person name="Nakamura H."/>
            <person name="Ohtoshi R."/>
            <person name="Moran D.A.P."/>
            <person name="Shinohara A."/>
            <person name="Yoshida Y."/>
            <person name="Fujiwara M."/>
            <person name="Mori M."/>
            <person name="Tomita M."/>
            <person name="Arakawa K."/>
        </authorList>
    </citation>
    <scope>NUCLEOTIDE SEQUENCE [LARGE SCALE GENOMIC DNA]</scope>
</reference>
<dbReference type="Proteomes" id="UP000499080">
    <property type="component" value="Unassembled WGS sequence"/>
</dbReference>
<name>A0A4Y2MFQ6_ARAVE</name>
<dbReference type="AlphaFoldDB" id="A0A4Y2MFQ6"/>
<keyword evidence="2" id="KW-1185">Reference proteome</keyword>
<evidence type="ECO:0000313" key="2">
    <source>
        <dbReference type="Proteomes" id="UP000499080"/>
    </source>
</evidence>
<gene>
    <name evidence="1" type="ORF">AVEN_44242_1</name>
</gene>
<dbReference type="EMBL" id="BGPR01007318">
    <property type="protein sequence ID" value="GBN25968.1"/>
    <property type="molecule type" value="Genomic_DNA"/>
</dbReference>
<protein>
    <submittedName>
        <fullName evidence="1">Uncharacterized protein</fullName>
    </submittedName>
</protein>
<comment type="caution">
    <text evidence="1">The sequence shown here is derived from an EMBL/GenBank/DDBJ whole genome shotgun (WGS) entry which is preliminary data.</text>
</comment>
<organism evidence="1 2">
    <name type="scientific">Araneus ventricosus</name>
    <name type="common">Orbweaver spider</name>
    <name type="synonym">Epeira ventricosa</name>
    <dbReference type="NCBI Taxonomy" id="182803"/>
    <lineage>
        <taxon>Eukaryota</taxon>
        <taxon>Metazoa</taxon>
        <taxon>Ecdysozoa</taxon>
        <taxon>Arthropoda</taxon>
        <taxon>Chelicerata</taxon>
        <taxon>Arachnida</taxon>
        <taxon>Araneae</taxon>
        <taxon>Araneomorphae</taxon>
        <taxon>Entelegynae</taxon>
        <taxon>Araneoidea</taxon>
        <taxon>Araneidae</taxon>
        <taxon>Araneus</taxon>
    </lineage>
</organism>
<sequence>MVNPGFEPAMAMLLPEAENLHQYPNYPWRQCQEDLAYDDRFKIHHAHMHGRFMLNTGFEPAMAMLLPEAENLHQAGSTSILISTRRQCQEVLTYDDTFKIHDAHMHERFMVNPGFEPAMAMLLPEAENLHHPYHGLKGFLRLGLFSD</sequence>
<accession>A0A4Y2MFQ6</accession>
<evidence type="ECO:0000313" key="1">
    <source>
        <dbReference type="EMBL" id="GBN25968.1"/>
    </source>
</evidence>
<proteinExistence type="predicted"/>